<evidence type="ECO:0000256" key="2">
    <source>
        <dbReference type="ARBA" id="ARBA00022840"/>
    </source>
</evidence>
<feature type="region of interest" description="Disordered" evidence="4">
    <location>
        <begin position="299"/>
        <end position="335"/>
    </location>
</feature>
<gene>
    <name evidence="7" type="ORF">RW1_009_00010</name>
</gene>
<organism evidence="7 8">
    <name type="scientific">Rhodococcus wratislaviensis NBRC 100605</name>
    <dbReference type="NCBI Taxonomy" id="1219028"/>
    <lineage>
        <taxon>Bacteria</taxon>
        <taxon>Bacillati</taxon>
        <taxon>Actinomycetota</taxon>
        <taxon>Actinomycetes</taxon>
        <taxon>Mycobacteriales</taxon>
        <taxon>Nocardiaceae</taxon>
        <taxon>Rhodococcus</taxon>
    </lineage>
</organism>
<dbReference type="Pfam" id="PF00196">
    <property type="entry name" value="GerE"/>
    <property type="match status" value="1"/>
</dbReference>
<dbReference type="OrthoDB" id="136365at2"/>
<evidence type="ECO:0000259" key="5">
    <source>
        <dbReference type="PROSITE" id="PS50011"/>
    </source>
</evidence>
<evidence type="ECO:0000256" key="4">
    <source>
        <dbReference type="SAM" id="MobiDB-lite"/>
    </source>
</evidence>
<dbReference type="GO" id="GO:0043531">
    <property type="term" value="F:ADP binding"/>
    <property type="evidence" value="ECO:0007669"/>
    <property type="project" value="InterPro"/>
</dbReference>
<evidence type="ECO:0000313" key="8">
    <source>
        <dbReference type="Proteomes" id="UP000019491"/>
    </source>
</evidence>
<sequence length="1099" mass="119241">MGEVDPQQTQRDIVSAITAELGESGFEDAREIGRGGFGVVYRCTQTTLDRTVAVKVLTSDIDQENRARFFREQRVMGRLTGHPNIVNVLQVGATASGHPFLVMPYYPQDSLEARLHRHGPLTDEEALRLGVKAAGALETAHRMGIVHRDVKPGNILVTDYGEPLLTDFGIAHVVGGFQTVTGAVTGSPAFTAPEVLAGKPSSPAADVYGLGATLFAALTGHAAFERRSGEQVVAQFLRITSGPAPDLRTVGVYDDLSGVVEQAMSRDPRERPTAAALGEALQDIQSRRGVPVDEMALRAEPGAGGDEGDPVPLTPERPGTRRPLPNTSSPRGVTGNLPLELTSFVDRRLEVKKARTLFASSRVVTLTGIGGVGKTRLALRVAENERRAFHDGVRMVELGELRDPSLVVEVVAATLGLRNRTARPLSELLVEFLIAQELLLVLDNCEQVIDAVGELADTLLRACPGVRILATSREPLGIGGEAVLQVAPLPVPDPGRTPSVAGLPSYDAMTLFADRGAAVVPGFVITEDNAATVAKICQRLDGLPLAIELAAARLRALAPEQILQRLTDQFGLLTHGCRGAPTRQQTLRWSIDWSYELCTPAEQQIWARVSVFAGSFELDAAQGVCGEGMEPDVLLDVLESLVDKSILIREQPGAVVRFRMLETLRDYGRDKAQQAGEYLQLGRRHRNWYRRLALDAETDWISPRQLDWIARLDREQPNLREALAFSLSGDEDPESALSFAAALYPFWFTRGLLSEGRHWLDRGLARPTGETSPVRAKALYLADGLADMQGDLEAAAARVAEVRAIADQTADPIPHAFAALAEVHHALHTGDLPRACTPLEVGIEVFDVHGDLVTQLTALLTLGWAYEVHGDTPRLLACQEKVLTITEAHGESVYRSHALFANAIATWRQGDRDRPVRQLKEGLRLSRERNDPFVARICLEALAWIAGADGRARHATVLMGAAQALGQLVGSAKVVFPNLIVHHEECERVARQTLGDRTFEATLREGSSMDFDAAADYAVGEEHKAAVHTSGPSTELTKRERQVASLVAEGLSNRAIAARLVISQRTAQGHVEHILVKLGFTSRAQIAAWEVERGLNEQN</sequence>
<reference evidence="7 8" key="1">
    <citation type="submission" date="2014-02" db="EMBL/GenBank/DDBJ databases">
        <title>Whole genome shotgun sequence of Rhodococcus wratislaviensis NBRC 100605.</title>
        <authorList>
            <person name="Hosoyama A."/>
            <person name="Tsuchikane K."/>
            <person name="Yoshida I."/>
            <person name="Ohji S."/>
            <person name="Ichikawa N."/>
            <person name="Yamazoe A."/>
            <person name="Fujita N."/>
        </authorList>
    </citation>
    <scope>NUCLEOTIDE SEQUENCE [LARGE SCALE GENOMIC DNA]</scope>
    <source>
        <strain evidence="7 8">NBRC 100605</strain>
    </source>
</reference>
<dbReference type="PROSITE" id="PS00107">
    <property type="entry name" value="PROTEIN_KINASE_ATP"/>
    <property type="match status" value="1"/>
</dbReference>
<feature type="domain" description="HTH luxR-type" evidence="6">
    <location>
        <begin position="1029"/>
        <end position="1094"/>
    </location>
</feature>
<dbReference type="GO" id="GO:0003677">
    <property type="term" value="F:DNA binding"/>
    <property type="evidence" value="ECO:0007669"/>
    <property type="project" value="InterPro"/>
</dbReference>
<feature type="binding site" evidence="3">
    <location>
        <position position="55"/>
    </location>
    <ligand>
        <name>ATP</name>
        <dbReference type="ChEBI" id="CHEBI:30616"/>
    </ligand>
</feature>
<dbReference type="InterPro" id="IPR036388">
    <property type="entry name" value="WH-like_DNA-bd_sf"/>
</dbReference>
<dbReference type="InterPro" id="IPR027417">
    <property type="entry name" value="P-loop_NTPase"/>
</dbReference>
<dbReference type="InterPro" id="IPR008271">
    <property type="entry name" value="Ser/Thr_kinase_AS"/>
</dbReference>
<dbReference type="RefSeq" id="WP_037228483.1">
    <property type="nucleotide sequence ID" value="NZ_BAWF01000009.1"/>
</dbReference>
<evidence type="ECO:0000259" key="6">
    <source>
        <dbReference type="PROSITE" id="PS50043"/>
    </source>
</evidence>
<keyword evidence="1 3" id="KW-0547">Nucleotide-binding</keyword>
<dbReference type="EMBL" id="BAWF01000009">
    <property type="protein sequence ID" value="GAF43577.1"/>
    <property type="molecule type" value="Genomic_DNA"/>
</dbReference>
<dbReference type="Gene3D" id="1.25.40.10">
    <property type="entry name" value="Tetratricopeptide repeat domain"/>
    <property type="match status" value="1"/>
</dbReference>
<accession>X0PYS3</accession>
<comment type="caution">
    <text evidence="7">The sequence shown here is derived from an EMBL/GenBank/DDBJ whole genome shotgun (WGS) entry which is preliminary data.</text>
</comment>
<dbReference type="CDD" id="cd06170">
    <property type="entry name" value="LuxR_C_like"/>
    <property type="match status" value="1"/>
</dbReference>
<dbReference type="CDD" id="cd14014">
    <property type="entry name" value="STKc_PknB_like"/>
    <property type="match status" value="1"/>
</dbReference>
<dbReference type="InterPro" id="IPR016032">
    <property type="entry name" value="Sig_transdc_resp-reg_C-effctor"/>
</dbReference>
<dbReference type="Gene3D" id="1.10.10.10">
    <property type="entry name" value="Winged helix-like DNA-binding domain superfamily/Winged helix DNA-binding domain"/>
    <property type="match status" value="1"/>
</dbReference>
<keyword evidence="8" id="KW-1185">Reference proteome</keyword>
<dbReference type="GO" id="GO:0006355">
    <property type="term" value="P:regulation of DNA-templated transcription"/>
    <property type="evidence" value="ECO:0007669"/>
    <property type="project" value="InterPro"/>
</dbReference>
<dbReference type="Pfam" id="PF00931">
    <property type="entry name" value="NB-ARC"/>
    <property type="match status" value="1"/>
</dbReference>
<dbReference type="PANTHER" id="PTHR47691:SF3">
    <property type="entry name" value="HTH-TYPE TRANSCRIPTIONAL REGULATOR RV0890C-RELATED"/>
    <property type="match status" value="1"/>
</dbReference>
<feature type="domain" description="Protein kinase" evidence="5">
    <location>
        <begin position="26"/>
        <end position="284"/>
    </location>
</feature>
<keyword evidence="7" id="KW-0418">Kinase</keyword>
<dbReference type="InterPro" id="IPR000719">
    <property type="entry name" value="Prot_kinase_dom"/>
</dbReference>
<dbReference type="Pfam" id="PF00069">
    <property type="entry name" value="Pkinase"/>
    <property type="match status" value="1"/>
</dbReference>
<dbReference type="SMART" id="SM00421">
    <property type="entry name" value="HTH_LUXR"/>
    <property type="match status" value="1"/>
</dbReference>
<dbReference type="PROSITE" id="PS50043">
    <property type="entry name" value="HTH_LUXR_2"/>
    <property type="match status" value="1"/>
</dbReference>
<dbReference type="Gene3D" id="1.10.510.10">
    <property type="entry name" value="Transferase(Phosphotransferase) domain 1"/>
    <property type="match status" value="1"/>
</dbReference>
<keyword evidence="2 3" id="KW-0067">ATP-binding</keyword>
<dbReference type="PRINTS" id="PR00364">
    <property type="entry name" value="DISEASERSIST"/>
</dbReference>
<evidence type="ECO:0000313" key="7">
    <source>
        <dbReference type="EMBL" id="GAF43577.1"/>
    </source>
</evidence>
<dbReference type="PROSITE" id="PS50011">
    <property type="entry name" value="PROTEIN_KINASE_DOM"/>
    <property type="match status" value="1"/>
</dbReference>
<dbReference type="Proteomes" id="UP000019491">
    <property type="component" value="Unassembled WGS sequence"/>
</dbReference>
<dbReference type="InterPro" id="IPR002182">
    <property type="entry name" value="NB-ARC"/>
</dbReference>
<dbReference type="Gene3D" id="3.40.50.300">
    <property type="entry name" value="P-loop containing nucleotide triphosphate hydrolases"/>
    <property type="match status" value="1"/>
</dbReference>
<protein>
    <submittedName>
        <fullName evidence="7">Putative serine/threonine protein kinase</fullName>
    </submittedName>
</protein>
<proteinExistence type="predicted"/>
<dbReference type="InterPro" id="IPR011009">
    <property type="entry name" value="Kinase-like_dom_sf"/>
</dbReference>
<keyword evidence="7" id="KW-0808">Transferase</keyword>
<evidence type="ECO:0000256" key="3">
    <source>
        <dbReference type="PROSITE-ProRule" id="PRU10141"/>
    </source>
</evidence>
<dbReference type="SUPFAM" id="SSF46894">
    <property type="entry name" value="C-terminal effector domain of the bipartite response regulators"/>
    <property type="match status" value="1"/>
</dbReference>
<dbReference type="InterPro" id="IPR017441">
    <property type="entry name" value="Protein_kinase_ATP_BS"/>
</dbReference>
<dbReference type="GO" id="GO:0004674">
    <property type="term" value="F:protein serine/threonine kinase activity"/>
    <property type="evidence" value="ECO:0007669"/>
    <property type="project" value="UniProtKB-KW"/>
</dbReference>
<dbReference type="AlphaFoldDB" id="X0PYS3"/>
<dbReference type="InterPro" id="IPR000792">
    <property type="entry name" value="Tscrpt_reg_LuxR_C"/>
</dbReference>
<dbReference type="SMART" id="SM00220">
    <property type="entry name" value="S_TKc"/>
    <property type="match status" value="1"/>
</dbReference>
<dbReference type="InterPro" id="IPR011990">
    <property type="entry name" value="TPR-like_helical_dom_sf"/>
</dbReference>
<dbReference type="PROSITE" id="PS00108">
    <property type="entry name" value="PROTEIN_KINASE_ST"/>
    <property type="match status" value="1"/>
</dbReference>
<dbReference type="PRINTS" id="PR00038">
    <property type="entry name" value="HTHLUXR"/>
</dbReference>
<dbReference type="SUPFAM" id="SSF56112">
    <property type="entry name" value="Protein kinase-like (PK-like)"/>
    <property type="match status" value="1"/>
</dbReference>
<dbReference type="SUPFAM" id="SSF52540">
    <property type="entry name" value="P-loop containing nucleoside triphosphate hydrolases"/>
    <property type="match status" value="1"/>
</dbReference>
<keyword evidence="7" id="KW-0723">Serine/threonine-protein kinase</keyword>
<name>X0PYS3_RHOWR</name>
<dbReference type="PANTHER" id="PTHR47691">
    <property type="entry name" value="REGULATOR-RELATED"/>
    <property type="match status" value="1"/>
</dbReference>
<dbReference type="GO" id="GO:0005524">
    <property type="term" value="F:ATP binding"/>
    <property type="evidence" value="ECO:0007669"/>
    <property type="project" value="UniProtKB-UniRule"/>
</dbReference>
<evidence type="ECO:0000256" key="1">
    <source>
        <dbReference type="ARBA" id="ARBA00022741"/>
    </source>
</evidence>